<dbReference type="AlphaFoldDB" id="A0AAV1XF06"/>
<dbReference type="Pfam" id="PF02536">
    <property type="entry name" value="mTERF"/>
    <property type="match status" value="2"/>
</dbReference>
<dbReference type="SMART" id="SM00733">
    <property type="entry name" value="Mterf"/>
    <property type="match status" value="7"/>
</dbReference>
<dbReference type="InterPro" id="IPR038538">
    <property type="entry name" value="MTERF_sf"/>
</dbReference>
<dbReference type="FunFam" id="1.25.70.10:FF:000069">
    <property type="match status" value="1"/>
</dbReference>
<comment type="similarity">
    <text evidence="1">Belongs to the mTERF family.</text>
</comment>
<proteinExistence type="inferred from homology"/>
<dbReference type="GO" id="GO:0006353">
    <property type="term" value="P:DNA-templated transcription termination"/>
    <property type="evidence" value="ECO:0007669"/>
    <property type="project" value="UniProtKB-KW"/>
</dbReference>
<accession>A0AAV1XF06</accession>
<keyword evidence="2" id="KW-0805">Transcription regulation</keyword>
<dbReference type="EMBL" id="CAXHTB010000014">
    <property type="protein sequence ID" value="CAL0319572.1"/>
    <property type="molecule type" value="Genomic_DNA"/>
</dbReference>
<evidence type="ECO:0000256" key="3">
    <source>
        <dbReference type="ARBA" id="ARBA00022946"/>
    </source>
</evidence>
<dbReference type="Proteomes" id="UP001497480">
    <property type="component" value="Unassembled WGS sequence"/>
</dbReference>
<keyword evidence="5" id="KW-1185">Reference proteome</keyword>
<dbReference type="InterPro" id="IPR003690">
    <property type="entry name" value="MTERF"/>
</dbReference>
<evidence type="ECO:0000313" key="5">
    <source>
        <dbReference type="Proteomes" id="UP001497480"/>
    </source>
</evidence>
<evidence type="ECO:0000256" key="1">
    <source>
        <dbReference type="ARBA" id="ARBA00007692"/>
    </source>
</evidence>
<keyword evidence="2" id="KW-0804">Transcription</keyword>
<evidence type="ECO:0008006" key="6">
    <source>
        <dbReference type="Google" id="ProtNLM"/>
    </source>
</evidence>
<gene>
    <name evidence="4" type="ORF">LLUT_LOCUS20632</name>
</gene>
<keyword evidence="3" id="KW-0809">Transit peptide</keyword>
<dbReference type="GO" id="GO:0003676">
    <property type="term" value="F:nucleic acid binding"/>
    <property type="evidence" value="ECO:0007669"/>
    <property type="project" value="InterPro"/>
</dbReference>
<comment type="caution">
    <text evidence="4">The sequence shown here is derived from an EMBL/GenBank/DDBJ whole genome shotgun (WGS) entry which is preliminary data.</text>
</comment>
<dbReference type="PANTHER" id="PTHR13068">
    <property type="entry name" value="CGI-12 PROTEIN-RELATED"/>
    <property type="match status" value="1"/>
</dbReference>
<evidence type="ECO:0000256" key="2">
    <source>
        <dbReference type="ARBA" id="ARBA00022472"/>
    </source>
</evidence>
<keyword evidence="2" id="KW-0806">Transcription termination</keyword>
<dbReference type="PANTHER" id="PTHR13068:SF135">
    <property type="entry name" value="TRANSCRIPTION TERMINATION FACTOR MTERF8, CHLOROPLASTIC"/>
    <property type="match status" value="1"/>
</dbReference>
<organism evidence="4 5">
    <name type="scientific">Lupinus luteus</name>
    <name type="common">European yellow lupine</name>
    <dbReference type="NCBI Taxonomy" id="3873"/>
    <lineage>
        <taxon>Eukaryota</taxon>
        <taxon>Viridiplantae</taxon>
        <taxon>Streptophyta</taxon>
        <taxon>Embryophyta</taxon>
        <taxon>Tracheophyta</taxon>
        <taxon>Spermatophyta</taxon>
        <taxon>Magnoliopsida</taxon>
        <taxon>eudicotyledons</taxon>
        <taxon>Gunneridae</taxon>
        <taxon>Pentapetalae</taxon>
        <taxon>rosids</taxon>
        <taxon>fabids</taxon>
        <taxon>Fabales</taxon>
        <taxon>Fabaceae</taxon>
        <taxon>Papilionoideae</taxon>
        <taxon>50 kb inversion clade</taxon>
        <taxon>genistoids sensu lato</taxon>
        <taxon>core genistoids</taxon>
        <taxon>Genisteae</taxon>
        <taxon>Lupinus</taxon>
    </lineage>
</organism>
<name>A0AAV1XF06_LUPLU</name>
<evidence type="ECO:0000313" key="4">
    <source>
        <dbReference type="EMBL" id="CAL0319572.1"/>
    </source>
</evidence>
<dbReference type="Gene3D" id="1.25.70.10">
    <property type="entry name" value="Transcription termination factor 3, mitochondrial"/>
    <property type="match status" value="2"/>
</dbReference>
<protein>
    <recommendedName>
        <fullName evidence="6">Transcription termination factor MTERF8, chloroplastic</fullName>
    </recommendedName>
</protein>
<reference evidence="4 5" key="1">
    <citation type="submission" date="2024-03" db="EMBL/GenBank/DDBJ databases">
        <authorList>
            <person name="Martinez-Hernandez J."/>
        </authorList>
    </citation>
    <scope>NUCLEOTIDE SEQUENCE [LARGE SCALE GENOMIC DNA]</scope>
</reference>
<sequence>MVASITLLTNTSYLSSNCFSMTFHPNPLIPSFHSLSTFYSQFQPHLLFSLTKTLRPNLKSQTFNRDCLRPTNRAFFLCRFSASSAIPPTQLGILFSFFGEIGIGYEEVELLLVNNHDLTLVSIDSLRSRVLSLQSLGLDHLDLYHSVIRQPTLLTAKEIDPLLCFLKDELEGQLEQSQVKNLLSASEPRFLADFPHKVQLLLDRGVPRDKVVYVLNRVNLPKVFIHRSLDEIDRIIDFLEPFGGVSLIVKRPMLLNYDLDKQLIPRVRVLVELSGGDKDGTGKVLRTLPAILNYSVEHVEGHIRLLRSFAGLDDQEIFKIILVFPGIVTASRDRKLLPRIQFLKDCGLGSGDIFKFLVKAPLFLGHSFHENIAYKLVFLVKIGFKYRTKELALAIGSTTRTSCENMQKVITLFLSYGFSCEDIVAMSKKQPQILQYNHTSLEKKMKYLIEEMDRDIEELLVFPAFLGYKFDDRIKLRYEVKKGVEGEQMSLNKLLTVSTERFARKQKRATAIDNLN</sequence>